<dbReference type="Pfam" id="PF00293">
    <property type="entry name" value="NUDIX"/>
    <property type="match status" value="1"/>
</dbReference>
<dbReference type="AlphaFoldDB" id="A0A9D1CKF9"/>
<name>A0A9D1CKF9_9FIRM</name>
<dbReference type="Gene3D" id="3.90.79.10">
    <property type="entry name" value="Nucleoside Triphosphate Pyrophosphohydrolase"/>
    <property type="match status" value="1"/>
</dbReference>
<dbReference type="GO" id="GO:0019693">
    <property type="term" value="P:ribose phosphate metabolic process"/>
    <property type="evidence" value="ECO:0007669"/>
    <property type="project" value="TreeGrafter"/>
</dbReference>
<evidence type="ECO:0000259" key="4">
    <source>
        <dbReference type="PROSITE" id="PS51462"/>
    </source>
</evidence>
<dbReference type="PANTHER" id="PTHR11839:SF18">
    <property type="entry name" value="NUDIX HYDROLASE DOMAIN-CONTAINING PROTEIN"/>
    <property type="match status" value="1"/>
</dbReference>
<keyword evidence="2 3" id="KW-0378">Hydrolase</keyword>
<evidence type="ECO:0000313" key="6">
    <source>
        <dbReference type="Proteomes" id="UP000886725"/>
    </source>
</evidence>
<dbReference type="PRINTS" id="PR00502">
    <property type="entry name" value="NUDIXFAMILY"/>
</dbReference>
<dbReference type="Proteomes" id="UP000886725">
    <property type="component" value="Unassembled WGS sequence"/>
</dbReference>
<dbReference type="PROSITE" id="PS51462">
    <property type="entry name" value="NUDIX"/>
    <property type="match status" value="1"/>
</dbReference>
<reference evidence="5" key="2">
    <citation type="journal article" date="2021" name="PeerJ">
        <title>Extensive microbial diversity within the chicken gut microbiome revealed by metagenomics and culture.</title>
        <authorList>
            <person name="Gilroy R."/>
            <person name="Ravi A."/>
            <person name="Getino M."/>
            <person name="Pursley I."/>
            <person name="Horton D.L."/>
            <person name="Alikhan N.F."/>
            <person name="Baker D."/>
            <person name="Gharbi K."/>
            <person name="Hall N."/>
            <person name="Watson M."/>
            <person name="Adriaenssens E.M."/>
            <person name="Foster-Nyarko E."/>
            <person name="Jarju S."/>
            <person name="Secka A."/>
            <person name="Antonio M."/>
            <person name="Oren A."/>
            <person name="Chaudhuri R.R."/>
            <person name="La Ragione R."/>
            <person name="Hildebrand F."/>
            <person name="Pallen M.J."/>
        </authorList>
    </citation>
    <scope>NUCLEOTIDE SEQUENCE</scope>
    <source>
        <strain evidence="5">CHK165-10780</strain>
    </source>
</reference>
<dbReference type="SUPFAM" id="SSF55811">
    <property type="entry name" value="Nudix"/>
    <property type="match status" value="1"/>
</dbReference>
<dbReference type="InterPro" id="IPR020084">
    <property type="entry name" value="NUDIX_hydrolase_CS"/>
</dbReference>
<dbReference type="EMBL" id="DVFU01000108">
    <property type="protein sequence ID" value="HIQ65196.1"/>
    <property type="molecule type" value="Genomic_DNA"/>
</dbReference>
<comment type="similarity">
    <text evidence="3">Belongs to the Nudix hydrolase family.</text>
</comment>
<accession>A0A9D1CKF9</accession>
<evidence type="ECO:0000256" key="1">
    <source>
        <dbReference type="ARBA" id="ARBA00001946"/>
    </source>
</evidence>
<dbReference type="PANTHER" id="PTHR11839">
    <property type="entry name" value="UDP/ADP-SUGAR PYROPHOSPHATASE"/>
    <property type="match status" value="1"/>
</dbReference>
<sequence>MQKEIIDQLQSYKKELRTIRFERGKDAKFLQIEPYRCVLENGRVLKREKILKNGRDGSAAIVLPITVSGKAIVNVEPRVFTKETVAVGLPAGYIEPGESPEDAARRELLEETGYVPKELIPLGSFYQDEGISGAKNHYFLAFDCEKVTDQSLDEDEIVKYLQVNIEDLEELLETGYMNGLNSALTVERSKQYLRKRGYL</sequence>
<evidence type="ECO:0000256" key="2">
    <source>
        <dbReference type="ARBA" id="ARBA00022801"/>
    </source>
</evidence>
<dbReference type="InterPro" id="IPR000086">
    <property type="entry name" value="NUDIX_hydrolase_dom"/>
</dbReference>
<dbReference type="GO" id="GO:0016462">
    <property type="term" value="F:pyrophosphatase activity"/>
    <property type="evidence" value="ECO:0007669"/>
    <property type="project" value="UniProtKB-ARBA"/>
</dbReference>
<dbReference type="InterPro" id="IPR020476">
    <property type="entry name" value="Nudix_hydrolase"/>
</dbReference>
<feature type="domain" description="Nudix hydrolase" evidence="4">
    <location>
        <begin position="54"/>
        <end position="185"/>
    </location>
</feature>
<dbReference type="GO" id="GO:0006753">
    <property type="term" value="P:nucleoside phosphate metabolic process"/>
    <property type="evidence" value="ECO:0007669"/>
    <property type="project" value="TreeGrafter"/>
</dbReference>
<evidence type="ECO:0000313" key="5">
    <source>
        <dbReference type="EMBL" id="HIQ65196.1"/>
    </source>
</evidence>
<comment type="cofactor">
    <cofactor evidence="1">
        <name>Mg(2+)</name>
        <dbReference type="ChEBI" id="CHEBI:18420"/>
    </cofactor>
</comment>
<protein>
    <submittedName>
        <fullName evidence="5">NUDIX hydrolase</fullName>
    </submittedName>
</protein>
<dbReference type="InterPro" id="IPR015797">
    <property type="entry name" value="NUDIX_hydrolase-like_dom_sf"/>
</dbReference>
<organism evidence="5 6">
    <name type="scientific">Candidatus Faecenecus gallistercoris</name>
    <dbReference type="NCBI Taxonomy" id="2840793"/>
    <lineage>
        <taxon>Bacteria</taxon>
        <taxon>Bacillati</taxon>
        <taxon>Bacillota</taxon>
        <taxon>Bacillota incertae sedis</taxon>
        <taxon>Candidatus Faecenecus</taxon>
    </lineage>
</organism>
<dbReference type="PROSITE" id="PS00893">
    <property type="entry name" value="NUDIX_BOX"/>
    <property type="match status" value="1"/>
</dbReference>
<dbReference type="CDD" id="cd03424">
    <property type="entry name" value="NUDIX_ADPRase_Nudt5_UGPPase_Nudt14"/>
    <property type="match status" value="1"/>
</dbReference>
<reference evidence="5" key="1">
    <citation type="submission" date="2020-10" db="EMBL/GenBank/DDBJ databases">
        <authorList>
            <person name="Gilroy R."/>
        </authorList>
    </citation>
    <scope>NUCLEOTIDE SEQUENCE</scope>
    <source>
        <strain evidence="5">CHK165-10780</strain>
    </source>
</reference>
<evidence type="ECO:0000256" key="3">
    <source>
        <dbReference type="RuleBase" id="RU003476"/>
    </source>
</evidence>
<proteinExistence type="inferred from homology"/>
<comment type="caution">
    <text evidence="5">The sequence shown here is derived from an EMBL/GenBank/DDBJ whole genome shotgun (WGS) entry which is preliminary data.</text>
</comment>
<gene>
    <name evidence="5" type="ORF">IAC85_05605</name>
</gene>